<reference evidence="13" key="1">
    <citation type="submission" date="2016-07" db="EMBL/GenBank/DDBJ databases">
        <title>De novo transcriptome assembly of four accessions of the metal hyperaccumulator plant Noccaea caerulescens.</title>
        <authorList>
            <person name="Blande D."/>
            <person name="Halimaa P."/>
            <person name="Tervahauta A.I."/>
            <person name="Aarts M.G."/>
            <person name="Karenlampi S.O."/>
        </authorList>
    </citation>
    <scope>NUCLEOTIDE SEQUENCE</scope>
</reference>
<keyword evidence="7" id="KW-0238">DNA-binding</keyword>
<dbReference type="EMBL" id="GEVL01010907">
    <property type="protein sequence ID" value="JAU66434.1"/>
    <property type="molecule type" value="Transcribed_RNA"/>
</dbReference>
<evidence type="ECO:0000256" key="3">
    <source>
        <dbReference type="ARBA" id="ARBA00022603"/>
    </source>
</evidence>
<dbReference type="PROSITE" id="PS50030">
    <property type="entry name" value="UBA"/>
    <property type="match status" value="2"/>
</dbReference>
<dbReference type="PANTHER" id="PTHR23068:SF25">
    <property type="entry name" value="DNA (CYTOSINE-5)-METHYLTRANSFERASE DRM2"/>
    <property type="match status" value="1"/>
</dbReference>
<evidence type="ECO:0000256" key="7">
    <source>
        <dbReference type="ARBA" id="ARBA00023125"/>
    </source>
</evidence>
<dbReference type="SUPFAM" id="SSF53335">
    <property type="entry name" value="S-adenosyl-L-methionine-dependent methyltransferases"/>
    <property type="match status" value="2"/>
</dbReference>
<evidence type="ECO:0000259" key="11">
    <source>
        <dbReference type="PROSITE" id="PS50030"/>
    </source>
</evidence>
<accession>A0A1J3F0B0</accession>
<keyword evidence="4 9" id="KW-0808">Transferase</keyword>
<comment type="similarity">
    <text evidence="9">Belongs to the class I-like SAM-binding methyltransferase superfamily. C5-methyltransferase family.</text>
</comment>
<evidence type="ECO:0000256" key="1">
    <source>
        <dbReference type="ARBA" id="ARBA00004123"/>
    </source>
</evidence>
<dbReference type="GO" id="GO:0003677">
    <property type="term" value="F:DNA binding"/>
    <property type="evidence" value="ECO:0007669"/>
    <property type="project" value="UniProtKB-KW"/>
</dbReference>
<proteinExistence type="inferred from homology"/>
<dbReference type="Pfam" id="PF00145">
    <property type="entry name" value="DNA_methylase"/>
    <property type="match status" value="1"/>
</dbReference>
<dbReference type="EMBL" id="GEVK01017956">
    <property type="protein sequence ID" value="JAU34876.1"/>
    <property type="molecule type" value="Transcribed_RNA"/>
</dbReference>
<keyword evidence="3 9" id="KW-0489">Methyltransferase</keyword>
<evidence type="ECO:0000313" key="14">
    <source>
        <dbReference type="EMBL" id="JAU66434.1"/>
    </source>
</evidence>
<dbReference type="EC" id="2.1.1.37" evidence="2"/>
<dbReference type="InterPro" id="IPR030380">
    <property type="entry name" value="SAM_MeTfrase_DRM"/>
</dbReference>
<dbReference type="PANTHER" id="PTHR23068">
    <property type="entry name" value="DNA CYTOSINE-5- -METHYLTRANSFERASE 3-RELATED"/>
    <property type="match status" value="1"/>
</dbReference>
<dbReference type="PROSITE" id="PS51680">
    <property type="entry name" value="SAM_MT_DRM"/>
    <property type="match status" value="1"/>
</dbReference>
<dbReference type="AlphaFoldDB" id="A0A1J3F0B0"/>
<dbReference type="CDD" id="cd14270">
    <property type="entry name" value="UBA"/>
    <property type="match status" value="1"/>
</dbReference>
<evidence type="ECO:0000259" key="12">
    <source>
        <dbReference type="PROSITE" id="PS51680"/>
    </source>
</evidence>
<evidence type="ECO:0000256" key="2">
    <source>
        <dbReference type="ARBA" id="ARBA00011975"/>
    </source>
</evidence>
<dbReference type="InterPro" id="IPR015940">
    <property type="entry name" value="UBA"/>
</dbReference>
<comment type="subcellular location">
    <subcellularLocation>
        <location evidence="1">Nucleus</location>
    </subcellularLocation>
</comment>
<protein>
    <recommendedName>
        <fullName evidence="2">DNA (cytosine-5-)-methyltransferase</fullName>
        <ecNumber evidence="2">2.1.1.37</ecNumber>
    </recommendedName>
</protein>
<gene>
    <name evidence="13" type="ORF">LC_TR2355_c0_g1_i1_g.7521</name>
    <name evidence="14" type="ORF">LE_TR11460_c0_g1_i1_g.37753</name>
</gene>
<feature type="domain" description="UBA" evidence="11">
    <location>
        <begin position="196"/>
        <end position="245"/>
    </location>
</feature>
<dbReference type="PROSITE" id="PS51679">
    <property type="entry name" value="SAM_MT_C5"/>
    <property type="match status" value="1"/>
</dbReference>
<dbReference type="Gene3D" id="3.40.50.150">
    <property type="entry name" value="Vaccinia Virus protein VP39"/>
    <property type="match status" value="2"/>
</dbReference>
<dbReference type="InterPro" id="IPR001525">
    <property type="entry name" value="C5_MeTfrase"/>
</dbReference>
<sequence length="638" mass="71483">MAQDSSGDGEIDWNTDDDLEVDNLMLLSSSVQPRAETLVGVAVTTTSSSSPTETTPDLVQMGFSDETFAALVEMGYTMEMIARAIKENGPNVEASVIVETVMKYSSDCEAGSSKSKAIDYFLAAGFDEEKVIKAIHEHGEDNMEQIGNALLSSAEEEKLPIVKEEKLPIVKEENDIDWSESDDEMNYCDLLSSDDEMDPDSNLENGSQWRSLVKMGFSKLEASLALERCGNDVSVEELADFIWAAQLARASDEFHADPEAQKPRHAAKKRRRDSRREPTSSAVVEQVRLPNPMIGFGLPNEPGLITHRSLPAPAQRPPYFYYENVALAPKGVWETISRLLYDVAPEFVDSKYLCAAARKRGYVHNLPINNRFQIQPPPKYTICEAFPLSKRWWPTWDKRTKLNCIVTVYASAKLTNRIRVALEKHIGEPPDHVKRYVTEQCRKWNLVWVGKNKAAPLEPDEMENLLGFPKNHTRGGGISRTERLKSLGNSFQVDTVAYHLSVLKPLFPNGINVLSLFTGIGGGEVALHRLQIPMNLVVSVEISEVNRNILKDFWEQTNQRGLLIEFVDVQHLSNNKIEELMKQYGGFDLVIGGSPCNNLAGGNRCTRSGLDGEQSSLFYEYCRILEVVRETTAKMRRS</sequence>
<dbReference type="GO" id="GO:0005634">
    <property type="term" value="C:nucleus"/>
    <property type="evidence" value="ECO:0007669"/>
    <property type="project" value="UniProtKB-SubCell"/>
</dbReference>
<feature type="domain" description="SAM-dependent MTase DRM-type" evidence="12">
    <location>
        <begin position="306"/>
        <end position="635"/>
    </location>
</feature>
<evidence type="ECO:0000256" key="6">
    <source>
        <dbReference type="ARBA" id="ARBA00022737"/>
    </source>
</evidence>
<evidence type="ECO:0000256" key="8">
    <source>
        <dbReference type="ARBA" id="ARBA00023242"/>
    </source>
</evidence>
<feature type="active site" evidence="9">
    <location>
        <position position="596"/>
    </location>
</feature>
<dbReference type="InterPro" id="IPR050390">
    <property type="entry name" value="C5-Methyltransferase"/>
</dbReference>
<evidence type="ECO:0000256" key="9">
    <source>
        <dbReference type="PROSITE-ProRule" id="PRU01016"/>
    </source>
</evidence>
<dbReference type="GO" id="GO:0003886">
    <property type="term" value="F:DNA (cytosine-5-)-methyltransferase activity"/>
    <property type="evidence" value="ECO:0007669"/>
    <property type="project" value="UniProtKB-EC"/>
</dbReference>
<feature type="compositionally biased region" description="Basic residues" evidence="10">
    <location>
        <begin position="263"/>
        <end position="273"/>
    </location>
</feature>
<feature type="domain" description="UBA" evidence="11">
    <location>
        <begin position="112"/>
        <end position="153"/>
    </location>
</feature>
<organism evidence="13">
    <name type="scientific">Noccaea caerulescens</name>
    <name type="common">Alpine penny-cress</name>
    <name type="synonym">Thlaspi caerulescens</name>
    <dbReference type="NCBI Taxonomy" id="107243"/>
    <lineage>
        <taxon>Eukaryota</taxon>
        <taxon>Viridiplantae</taxon>
        <taxon>Streptophyta</taxon>
        <taxon>Embryophyta</taxon>
        <taxon>Tracheophyta</taxon>
        <taxon>Spermatophyta</taxon>
        <taxon>Magnoliopsida</taxon>
        <taxon>eudicotyledons</taxon>
        <taxon>Gunneridae</taxon>
        <taxon>Pentapetalae</taxon>
        <taxon>rosids</taxon>
        <taxon>malvids</taxon>
        <taxon>Brassicales</taxon>
        <taxon>Brassicaceae</taxon>
        <taxon>Coluteocarpeae</taxon>
        <taxon>Noccaea</taxon>
    </lineage>
</organism>
<keyword evidence="5 9" id="KW-0949">S-adenosyl-L-methionine</keyword>
<evidence type="ECO:0000313" key="13">
    <source>
        <dbReference type="EMBL" id="JAU34876.1"/>
    </source>
</evidence>
<evidence type="ECO:0000256" key="10">
    <source>
        <dbReference type="SAM" id="MobiDB-lite"/>
    </source>
</evidence>
<evidence type="ECO:0000256" key="5">
    <source>
        <dbReference type="ARBA" id="ARBA00022691"/>
    </source>
</evidence>
<dbReference type="InterPro" id="IPR029063">
    <property type="entry name" value="SAM-dependent_MTases_sf"/>
</dbReference>
<name>A0A1J3F0B0_NOCCA</name>
<keyword evidence="6" id="KW-0677">Repeat</keyword>
<evidence type="ECO:0000256" key="4">
    <source>
        <dbReference type="ARBA" id="ARBA00022679"/>
    </source>
</evidence>
<dbReference type="GO" id="GO:0032259">
    <property type="term" value="P:methylation"/>
    <property type="evidence" value="ECO:0007669"/>
    <property type="project" value="UniProtKB-KW"/>
</dbReference>
<keyword evidence="8" id="KW-0539">Nucleus</keyword>
<feature type="region of interest" description="Disordered" evidence="10">
    <location>
        <begin position="254"/>
        <end position="282"/>
    </location>
</feature>